<evidence type="ECO:0000313" key="1">
    <source>
        <dbReference type="EMBL" id="KNG91786.1"/>
    </source>
</evidence>
<evidence type="ECO:0000313" key="2">
    <source>
        <dbReference type="Proteomes" id="UP000036938"/>
    </source>
</evidence>
<sequence>MAGAAMILMGCAEVSAERTIPVADFSIERFETGDRVTFADGAGSYGLWGLKDGTTDAATLAALTTRFAGIPMRCLAHHRADASGDTVREYWCNLPDDAPLSRLVHEAGAAVEACDESLNSFGTC</sequence>
<dbReference type="EMBL" id="AQQZ01000032">
    <property type="protein sequence ID" value="KNG91786.1"/>
    <property type="molecule type" value="Genomic_DNA"/>
</dbReference>
<gene>
    <name evidence="1" type="ORF">ATO11_20835</name>
</gene>
<organism evidence="1 2">
    <name type="scientific">Pseudaestuariivita atlantica</name>
    <dbReference type="NCBI Taxonomy" id="1317121"/>
    <lineage>
        <taxon>Bacteria</taxon>
        <taxon>Pseudomonadati</taxon>
        <taxon>Pseudomonadota</taxon>
        <taxon>Alphaproteobacteria</taxon>
        <taxon>Rhodobacterales</taxon>
        <taxon>Paracoccaceae</taxon>
        <taxon>Pseudaestuariivita</taxon>
    </lineage>
</organism>
<comment type="caution">
    <text evidence="1">The sequence shown here is derived from an EMBL/GenBank/DDBJ whole genome shotgun (WGS) entry which is preliminary data.</text>
</comment>
<dbReference type="Proteomes" id="UP000036938">
    <property type="component" value="Unassembled WGS sequence"/>
</dbReference>
<dbReference type="AlphaFoldDB" id="A0A0L1JJ57"/>
<protein>
    <submittedName>
        <fullName evidence="1">Uncharacterized protein</fullName>
    </submittedName>
</protein>
<proteinExistence type="predicted"/>
<accession>A0A0L1JJ57</accession>
<reference evidence="1 2" key="1">
    <citation type="journal article" date="2015" name="Int. J. Syst. Evol. Microbiol.">
        <title>Aestuariivita atlantica sp. nov., isolated from deep sea sediment of the Atlantic Ocean.</title>
        <authorList>
            <person name="Li G."/>
            <person name="Lai Q."/>
            <person name="Du Y."/>
            <person name="Liu X."/>
            <person name="Sun F."/>
            <person name="Shao Z."/>
        </authorList>
    </citation>
    <scope>NUCLEOTIDE SEQUENCE [LARGE SCALE GENOMIC DNA]</scope>
    <source>
        <strain evidence="1 2">22II-S11-z3</strain>
    </source>
</reference>
<name>A0A0L1JJ57_9RHOB</name>
<keyword evidence="2" id="KW-1185">Reference proteome</keyword>